<feature type="chain" id="PRO_5047313006" description="Methyl-accepting chemotaxis protein" evidence="1">
    <location>
        <begin position="35"/>
        <end position="280"/>
    </location>
</feature>
<evidence type="ECO:0008006" key="4">
    <source>
        <dbReference type="Google" id="ProtNLM"/>
    </source>
</evidence>
<reference evidence="2 3" key="1">
    <citation type="submission" date="2021-01" db="EMBL/GenBank/DDBJ databases">
        <title>Biogeographic distribution of Paracoccus.</title>
        <authorList>
            <person name="Hollensteiner J."/>
            <person name="Leineberger J."/>
            <person name="Brinkhoff T."/>
            <person name="Daniel R."/>
        </authorList>
    </citation>
    <scope>NUCLEOTIDE SEQUENCE [LARGE SCALE GENOMIC DNA]</scope>
    <source>
        <strain evidence="2 3">KCTC 22803</strain>
    </source>
</reference>
<dbReference type="EMBL" id="CP067136">
    <property type="protein sequence ID" value="WCR07301.1"/>
    <property type="molecule type" value="Genomic_DNA"/>
</dbReference>
<accession>A0ABY7SKF6</accession>
<evidence type="ECO:0000313" key="2">
    <source>
        <dbReference type="EMBL" id="WCR07301.1"/>
    </source>
</evidence>
<organism evidence="2 3">
    <name type="scientific">Paracoccus fistulariae</name>
    <dbReference type="NCBI Taxonomy" id="658446"/>
    <lineage>
        <taxon>Bacteria</taxon>
        <taxon>Pseudomonadati</taxon>
        <taxon>Pseudomonadota</taxon>
        <taxon>Alphaproteobacteria</taxon>
        <taxon>Rhodobacterales</taxon>
        <taxon>Paracoccaceae</taxon>
        <taxon>Paracoccus</taxon>
    </lineage>
</organism>
<protein>
    <recommendedName>
        <fullName evidence="4">Methyl-accepting chemotaxis protein</fullName>
    </recommendedName>
</protein>
<keyword evidence="1" id="KW-0732">Signal</keyword>
<name>A0ABY7SKF6_9RHOB</name>
<evidence type="ECO:0000256" key="1">
    <source>
        <dbReference type="SAM" id="SignalP"/>
    </source>
</evidence>
<dbReference type="PROSITE" id="PS51257">
    <property type="entry name" value="PROKAR_LIPOPROTEIN"/>
    <property type="match status" value="1"/>
</dbReference>
<sequence length="280" mass="30564">MPSQKSNYARLDVFRRWYSLCFAAIFCLALSACTQPPGAARFIQYTEAFTASRQASEALFDLLEVAERDQARLAYSAASAEFDPSRPYLYTNLSAPPLAREYRASFDAISQYNQLMVALITGENAGVLTKQSYELATGAFALAGTAISTEQLQGIVPVMEIISTVAKDALTGRDRRVFAEELAQSSEAVITLMRNIRSGGPLIYNMLRAAGGRADDATRRKLMADWLVLMDHNIETLQAAVNAAKNSSRASVDLKAIQERLTELESVAESIKGSLAELAN</sequence>
<dbReference type="Proteomes" id="UP001219349">
    <property type="component" value="Chromosome"/>
</dbReference>
<feature type="signal peptide" evidence="1">
    <location>
        <begin position="1"/>
        <end position="34"/>
    </location>
</feature>
<evidence type="ECO:0000313" key="3">
    <source>
        <dbReference type="Proteomes" id="UP001219349"/>
    </source>
</evidence>
<keyword evidence="3" id="KW-1185">Reference proteome</keyword>
<dbReference type="RefSeq" id="WP_272833778.1">
    <property type="nucleotide sequence ID" value="NZ_CP067136.1"/>
</dbReference>
<gene>
    <name evidence="2" type="ORF">JHX87_00060</name>
</gene>
<proteinExistence type="predicted"/>